<evidence type="ECO:0000256" key="6">
    <source>
        <dbReference type="RuleBase" id="RU003690"/>
    </source>
</evidence>
<dbReference type="EMBL" id="OV170224">
    <property type="protein sequence ID" value="CAH0723456.1"/>
    <property type="molecule type" value="Genomic_DNA"/>
</dbReference>
<comment type="subunit">
    <text evidence="2">Homodimer.</text>
</comment>
<keyword evidence="3" id="KW-0378">Hydrolase</keyword>
<dbReference type="InterPro" id="IPR017853">
    <property type="entry name" value="GH"/>
</dbReference>
<proteinExistence type="inferred from homology"/>
<dbReference type="Pfam" id="PF00232">
    <property type="entry name" value="Glyco_hydro_1"/>
    <property type="match status" value="1"/>
</dbReference>
<evidence type="ECO:0000256" key="4">
    <source>
        <dbReference type="ARBA" id="ARBA00023180"/>
    </source>
</evidence>
<evidence type="ECO:0008006" key="9">
    <source>
        <dbReference type="Google" id="ProtNLM"/>
    </source>
</evidence>
<evidence type="ECO:0000256" key="1">
    <source>
        <dbReference type="ARBA" id="ARBA00010838"/>
    </source>
</evidence>
<protein>
    <recommendedName>
        <fullName evidence="9">Myrosinase 1-like</fullName>
    </recommendedName>
</protein>
<organism evidence="7 8">
    <name type="scientific">Brenthis ino</name>
    <name type="common">lesser marbled fritillary</name>
    <dbReference type="NCBI Taxonomy" id="405034"/>
    <lineage>
        <taxon>Eukaryota</taxon>
        <taxon>Metazoa</taxon>
        <taxon>Ecdysozoa</taxon>
        <taxon>Arthropoda</taxon>
        <taxon>Hexapoda</taxon>
        <taxon>Insecta</taxon>
        <taxon>Pterygota</taxon>
        <taxon>Neoptera</taxon>
        <taxon>Endopterygota</taxon>
        <taxon>Lepidoptera</taxon>
        <taxon>Glossata</taxon>
        <taxon>Ditrysia</taxon>
        <taxon>Papilionoidea</taxon>
        <taxon>Nymphalidae</taxon>
        <taxon>Heliconiinae</taxon>
        <taxon>Argynnini</taxon>
        <taxon>Brenthis</taxon>
    </lineage>
</organism>
<accession>A0A8J9UNC2</accession>
<dbReference type="PRINTS" id="PR00131">
    <property type="entry name" value="GLHYDRLASE1"/>
</dbReference>
<dbReference type="OrthoDB" id="65569at2759"/>
<dbReference type="Gene3D" id="3.20.20.80">
    <property type="entry name" value="Glycosidases"/>
    <property type="match status" value="1"/>
</dbReference>
<sequence length="484" mass="56047">MVRKFPEGFKFGASTSAYQVEGAWNVDGKTNSIWDEFAHNRTYLIRDGSNGDVATNSYYLYKRDVEMLRELGVDFYRFSLSWSRILPTSFPDKINKAGVEYYNNLIDELLKYNIEPVVTIYHWDLPQKLQEMGGWTNPHVVQWYADFARIAFTLFGDRVKYWNTVNEPSQICYFGYETEFLAPGLKILGVSCYLCVKNLLLAHATAYHMYDNEFRPQQNGIIFITISVLDFTPLWEDQEDAANVAHQFESGIFIHPIFSKTGDYPPLVTAKVAAKSAEQGFFRSRLPKLSQEEIEFIRGTSDYFGLNYYVTLLVYRDKFDEKPYESPSVLDDIDIRFYAAPGSSIMNSTLSLPQGFYEILRMIREEFGNPPVFITENGFTSPNTLVDIDRINKLKSYMSAVLDAIDSGSNVVAYTIWSLMDNFEWFNGYLARFGLYQVDYNSPLRTRTPRMSAFFFKDVIRERALDPLWAQYDFSRPMTIDEGH</sequence>
<dbReference type="AlphaFoldDB" id="A0A8J9UNC2"/>
<reference evidence="7" key="1">
    <citation type="submission" date="2021-12" db="EMBL/GenBank/DDBJ databases">
        <authorList>
            <person name="Martin H S."/>
        </authorList>
    </citation>
    <scope>NUCLEOTIDE SEQUENCE</scope>
</reference>
<dbReference type="InterPro" id="IPR001360">
    <property type="entry name" value="Glyco_hydro_1"/>
</dbReference>
<comment type="similarity">
    <text evidence="1 6">Belongs to the glycosyl hydrolase 1 family.</text>
</comment>
<dbReference type="InterPro" id="IPR033132">
    <property type="entry name" value="GH_1_N_CS"/>
</dbReference>
<name>A0A8J9UNC2_9NEOP</name>
<dbReference type="PANTHER" id="PTHR10353">
    <property type="entry name" value="GLYCOSYL HYDROLASE"/>
    <property type="match status" value="1"/>
</dbReference>
<evidence type="ECO:0000256" key="3">
    <source>
        <dbReference type="ARBA" id="ARBA00022801"/>
    </source>
</evidence>
<dbReference type="PANTHER" id="PTHR10353:SF36">
    <property type="entry name" value="LP05116P"/>
    <property type="match status" value="1"/>
</dbReference>
<evidence type="ECO:0000313" key="7">
    <source>
        <dbReference type="EMBL" id="CAH0723456.1"/>
    </source>
</evidence>
<evidence type="ECO:0000313" key="8">
    <source>
        <dbReference type="Proteomes" id="UP000838878"/>
    </source>
</evidence>
<keyword evidence="4" id="KW-0325">Glycoprotein</keyword>
<feature type="non-terminal residue" evidence="7">
    <location>
        <position position="484"/>
    </location>
</feature>
<dbReference type="GO" id="GO:0005975">
    <property type="term" value="P:carbohydrate metabolic process"/>
    <property type="evidence" value="ECO:0007669"/>
    <property type="project" value="InterPro"/>
</dbReference>
<dbReference type="GO" id="GO:0008422">
    <property type="term" value="F:beta-glucosidase activity"/>
    <property type="evidence" value="ECO:0007669"/>
    <property type="project" value="TreeGrafter"/>
</dbReference>
<evidence type="ECO:0000256" key="5">
    <source>
        <dbReference type="ARBA" id="ARBA00023295"/>
    </source>
</evidence>
<evidence type="ECO:0000256" key="2">
    <source>
        <dbReference type="ARBA" id="ARBA00011738"/>
    </source>
</evidence>
<gene>
    <name evidence="7" type="ORF">BINO364_LOCUS9284</name>
</gene>
<keyword evidence="8" id="KW-1185">Reference proteome</keyword>
<dbReference type="SUPFAM" id="SSF51445">
    <property type="entry name" value="(Trans)glycosidases"/>
    <property type="match status" value="1"/>
</dbReference>
<keyword evidence="5" id="KW-0326">Glycosidase</keyword>
<dbReference type="PROSITE" id="PS00653">
    <property type="entry name" value="GLYCOSYL_HYDROL_F1_2"/>
    <property type="match status" value="1"/>
</dbReference>
<dbReference type="Proteomes" id="UP000838878">
    <property type="component" value="Chromosome 4"/>
</dbReference>
<dbReference type="FunFam" id="3.20.20.80:FF:000013">
    <property type="entry name" value="lactase-phlorizin hydrolase"/>
    <property type="match status" value="1"/>
</dbReference>